<dbReference type="AlphaFoldDB" id="A0A0F9NSZ9"/>
<comment type="caution">
    <text evidence="1">The sequence shown here is derived from an EMBL/GenBank/DDBJ whole genome shotgun (WGS) entry which is preliminary data.</text>
</comment>
<protein>
    <submittedName>
        <fullName evidence="1">Uncharacterized protein</fullName>
    </submittedName>
</protein>
<evidence type="ECO:0000313" key="1">
    <source>
        <dbReference type="EMBL" id="KKN22650.1"/>
    </source>
</evidence>
<name>A0A0F9NSZ9_9ZZZZ</name>
<organism evidence="1">
    <name type="scientific">marine sediment metagenome</name>
    <dbReference type="NCBI Taxonomy" id="412755"/>
    <lineage>
        <taxon>unclassified sequences</taxon>
        <taxon>metagenomes</taxon>
        <taxon>ecological metagenomes</taxon>
    </lineage>
</organism>
<accession>A0A0F9NSZ9</accession>
<proteinExistence type="predicted"/>
<reference evidence="1" key="1">
    <citation type="journal article" date="2015" name="Nature">
        <title>Complex archaea that bridge the gap between prokaryotes and eukaryotes.</title>
        <authorList>
            <person name="Spang A."/>
            <person name="Saw J.H."/>
            <person name="Jorgensen S.L."/>
            <person name="Zaremba-Niedzwiedzka K."/>
            <person name="Martijn J."/>
            <person name="Lind A.E."/>
            <person name="van Eijk R."/>
            <person name="Schleper C."/>
            <person name="Guy L."/>
            <person name="Ettema T.J."/>
        </authorList>
    </citation>
    <scope>NUCLEOTIDE SEQUENCE</scope>
</reference>
<sequence>MKFRKKEINTAIQENKISCWDIARQSFELMNESFESLEKTLKALKTDSNLMKSCKKIQNPIICLPLRLPN</sequence>
<gene>
    <name evidence="1" type="ORF">LCGC14_0912970</name>
</gene>
<dbReference type="EMBL" id="LAZR01003041">
    <property type="protein sequence ID" value="KKN22650.1"/>
    <property type="molecule type" value="Genomic_DNA"/>
</dbReference>